<evidence type="ECO:0000313" key="1">
    <source>
        <dbReference type="EMBL" id="CAL8104882.1"/>
    </source>
</evidence>
<proteinExistence type="predicted"/>
<dbReference type="EMBL" id="CAXLJM020000036">
    <property type="protein sequence ID" value="CAL8104882.1"/>
    <property type="molecule type" value="Genomic_DNA"/>
</dbReference>
<evidence type="ECO:0000313" key="2">
    <source>
        <dbReference type="Proteomes" id="UP001642540"/>
    </source>
</evidence>
<reference evidence="1 2" key="1">
    <citation type="submission" date="2024-08" db="EMBL/GenBank/DDBJ databases">
        <authorList>
            <person name="Cucini C."/>
            <person name="Frati F."/>
        </authorList>
    </citation>
    <scope>NUCLEOTIDE SEQUENCE [LARGE SCALE GENOMIC DNA]</scope>
</reference>
<dbReference type="Proteomes" id="UP001642540">
    <property type="component" value="Unassembled WGS sequence"/>
</dbReference>
<protein>
    <submittedName>
        <fullName evidence="1">Uncharacterized protein</fullName>
    </submittedName>
</protein>
<organism evidence="1 2">
    <name type="scientific">Orchesella dallaii</name>
    <dbReference type="NCBI Taxonomy" id="48710"/>
    <lineage>
        <taxon>Eukaryota</taxon>
        <taxon>Metazoa</taxon>
        <taxon>Ecdysozoa</taxon>
        <taxon>Arthropoda</taxon>
        <taxon>Hexapoda</taxon>
        <taxon>Collembola</taxon>
        <taxon>Entomobryomorpha</taxon>
        <taxon>Entomobryoidea</taxon>
        <taxon>Orchesellidae</taxon>
        <taxon>Orchesellinae</taxon>
        <taxon>Orchesella</taxon>
    </lineage>
</organism>
<gene>
    <name evidence="1" type="ORF">ODALV1_LOCUS11888</name>
</gene>
<sequence>MEGQRLKLVYTSIHEILISEYENAEQWGPKVIFDGPILVENQLWDVKLVPKLKGPDGKLWFHFGIIKQEVLPDELYELSVGFVTGTEGKDVFDLGVGHFDTASGKGGWYSLPMEYNGSVCELPKYSQQGAKSSVKIRVIIKLFESHRKQ</sequence>
<comment type="caution">
    <text evidence="1">The sequence shown here is derived from an EMBL/GenBank/DDBJ whole genome shotgun (WGS) entry which is preliminary data.</text>
</comment>
<accession>A0ABP1QIS2</accession>
<name>A0ABP1QIS2_9HEXA</name>
<keyword evidence="2" id="KW-1185">Reference proteome</keyword>